<feature type="transmembrane region" description="Helical" evidence="2">
    <location>
        <begin position="70"/>
        <end position="90"/>
    </location>
</feature>
<gene>
    <name evidence="3" type="ordered locus">Hneap_0979</name>
</gene>
<sequence>MNPQRDTEEEFEPGVHNPHRYEPKYAKSGVGQFSKVLIVVGAIMTAIGVIGGFSAMFLMKDGSHSVFLDLLMLAPLGFLMAFTGITGWVISGGK</sequence>
<dbReference type="KEGG" id="hna:Hneap_0979"/>
<reference evidence="3 4" key="1">
    <citation type="submission" date="2009-10" db="EMBL/GenBank/DDBJ databases">
        <title>Complete sequence of Halothiobacillus neapolitanus c2.</title>
        <authorList>
            <consortium name="US DOE Joint Genome Institute"/>
            <person name="Lucas S."/>
            <person name="Copeland A."/>
            <person name="Lapidus A."/>
            <person name="Glavina del Rio T."/>
            <person name="Tice H."/>
            <person name="Bruce D."/>
            <person name="Goodwin L."/>
            <person name="Pitluck S."/>
            <person name="Davenport K."/>
            <person name="Brettin T."/>
            <person name="Detter J.C."/>
            <person name="Han C."/>
            <person name="Tapia R."/>
            <person name="Larimer F."/>
            <person name="Land M."/>
            <person name="Hauser L."/>
            <person name="Kyrpides N."/>
            <person name="Mikhailova N."/>
            <person name="Kerfeld C."/>
            <person name="Cannon G."/>
            <person name="Heinhort S."/>
        </authorList>
    </citation>
    <scope>NUCLEOTIDE SEQUENCE [LARGE SCALE GENOMIC DNA]</scope>
    <source>
        <strain evidence="4">ATCC 23641 / c2</strain>
    </source>
</reference>
<proteinExistence type="predicted"/>
<organism evidence="3 4">
    <name type="scientific">Halothiobacillus neapolitanus (strain ATCC 23641 / DSM 15147 / CIP 104769 / NCIMB 8539 / c2)</name>
    <name type="common">Thiobacillus neapolitanus</name>
    <dbReference type="NCBI Taxonomy" id="555778"/>
    <lineage>
        <taxon>Bacteria</taxon>
        <taxon>Pseudomonadati</taxon>
        <taxon>Pseudomonadota</taxon>
        <taxon>Gammaproteobacteria</taxon>
        <taxon>Chromatiales</taxon>
        <taxon>Halothiobacillaceae</taxon>
        <taxon>Halothiobacillus</taxon>
    </lineage>
</organism>
<keyword evidence="2" id="KW-0472">Membrane</keyword>
<keyword evidence="2" id="KW-0812">Transmembrane</keyword>
<dbReference type="STRING" id="555778.Hneap_0979"/>
<dbReference type="OrthoDB" id="5801697at2"/>
<evidence type="ECO:0000313" key="3">
    <source>
        <dbReference type="EMBL" id="ACX95815.1"/>
    </source>
</evidence>
<dbReference type="HOGENOM" id="CLU_2382128_0_0_6"/>
<accession>D0KZE2</accession>
<keyword evidence="4" id="KW-1185">Reference proteome</keyword>
<dbReference type="RefSeq" id="WP_012823851.1">
    <property type="nucleotide sequence ID" value="NC_013422.1"/>
</dbReference>
<evidence type="ECO:0000313" key="4">
    <source>
        <dbReference type="Proteomes" id="UP000009102"/>
    </source>
</evidence>
<protein>
    <submittedName>
        <fullName evidence="3">Uncharacterized protein</fullName>
    </submittedName>
</protein>
<dbReference type="Proteomes" id="UP000009102">
    <property type="component" value="Chromosome"/>
</dbReference>
<evidence type="ECO:0000256" key="1">
    <source>
        <dbReference type="SAM" id="MobiDB-lite"/>
    </source>
</evidence>
<feature type="region of interest" description="Disordered" evidence="1">
    <location>
        <begin position="1"/>
        <end position="22"/>
    </location>
</feature>
<name>D0KZE2_HALNC</name>
<keyword evidence="2" id="KW-1133">Transmembrane helix</keyword>
<evidence type="ECO:0000256" key="2">
    <source>
        <dbReference type="SAM" id="Phobius"/>
    </source>
</evidence>
<dbReference type="AlphaFoldDB" id="D0KZE2"/>
<dbReference type="EMBL" id="CP001801">
    <property type="protein sequence ID" value="ACX95815.1"/>
    <property type="molecule type" value="Genomic_DNA"/>
</dbReference>
<feature type="transmembrane region" description="Helical" evidence="2">
    <location>
        <begin position="36"/>
        <end position="58"/>
    </location>
</feature>